<dbReference type="Proteomes" id="UP000426424">
    <property type="component" value="Chromosome"/>
</dbReference>
<evidence type="ECO:0000256" key="1">
    <source>
        <dbReference type="SAM" id="Phobius"/>
    </source>
</evidence>
<gene>
    <name evidence="2" type="ORF">E6P07_04740</name>
</gene>
<proteinExistence type="predicted"/>
<feature type="transmembrane region" description="Helical" evidence="1">
    <location>
        <begin position="61"/>
        <end position="80"/>
    </location>
</feature>
<keyword evidence="3" id="KW-1185">Reference proteome</keyword>
<sequence>MSTVILLGGWIVLLGTAGWSPGHARPWIRWSALGLILVTLLVSDLWQAVVRALQGHESPPLGGPDAAYLSLWILVLLPILNRRLDAGTLGATLLSGLVAGAAFGLAQESASLILMGWAGPDPGQTSDRITAGVHVILGLAGLSLRCLLDHPTQDWSWARFHWDYPVWYAGLIAMQQAAAP</sequence>
<dbReference type="EMBL" id="CP039268">
    <property type="protein sequence ID" value="QGU32357.1"/>
    <property type="molecule type" value="Genomic_DNA"/>
</dbReference>
<keyword evidence="1" id="KW-1133">Transmembrane helix</keyword>
<keyword evidence="1" id="KW-0472">Membrane</keyword>
<evidence type="ECO:0000313" key="2">
    <source>
        <dbReference type="EMBL" id="QGU32357.1"/>
    </source>
</evidence>
<accession>A0A6I6EGB4</accession>
<feature type="transmembrane region" description="Helical" evidence="1">
    <location>
        <begin position="86"/>
        <end position="106"/>
    </location>
</feature>
<name>A0A6I6EGB4_THETI</name>
<protein>
    <submittedName>
        <fullName evidence="2">Uncharacterized protein</fullName>
    </submittedName>
</protein>
<organism evidence="2 3">
    <name type="scientific">Thermochromatium tepidum ATCC 43061</name>
    <dbReference type="NCBI Taxonomy" id="316276"/>
    <lineage>
        <taxon>Bacteria</taxon>
        <taxon>Pseudomonadati</taxon>
        <taxon>Pseudomonadota</taxon>
        <taxon>Gammaproteobacteria</taxon>
        <taxon>Chromatiales</taxon>
        <taxon>Chromatiaceae</taxon>
        <taxon>Thermochromatium</taxon>
    </lineage>
</organism>
<dbReference type="AlphaFoldDB" id="A0A6I6EGB4"/>
<evidence type="ECO:0000313" key="3">
    <source>
        <dbReference type="Proteomes" id="UP000426424"/>
    </source>
</evidence>
<reference evidence="2 3" key="1">
    <citation type="submission" date="2019-12" db="EMBL/GenBank/DDBJ databases">
        <title>The complete genome of the thermophilic, anoxygenic phototrophic gammaproteobacterium Thermochromatium tepidum.</title>
        <authorList>
            <person name="Sattley W.M."/>
            <person name="Swingley W.D."/>
            <person name="Burchell B.M."/>
            <person name="Gurbani S.A."/>
            <person name="Kujawa C.M."/>
            <person name="Nuccio D.A."/>
            <person name="Schladweiler J."/>
            <person name="Shaffer K.N."/>
            <person name="Stokes L.M."/>
            <person name="Touchman J.W."/>
            <person name="Blankenship R.E."/>
            <person name="Madigan M.T."/>
        </authorList>
    </citation>
    <scope>NUCLEOTIDE SEQUENCE [LARGE SCALE GENOMIC DNA]</scope>
    <source>
        <strain evidence="2 3">ATCC 43061</strain>
    </source>
</reference>
<dbReference type="OrthoDB" id="5773033at2"/>
<keyword evidence="1" id="KW-0812">Transmembrane</keyword>
<feature type="transmembrane region" description="Helical" evidence="1">
    <location>
        <begin position="28"/>
        <end position="49"/>
    </location>
</feature>
<dbReference type="KEGG" id="ttp:E6P07_04740"/>
<dbReference type="RefSeq" id="WP_153974555.1">
    <property type="nucleotide sequence ID" value="NZ_CP039268.1"/>
</dbReference>